<dbReference type="PANTHER" id="PTHR14614:SF44">
    <property type="entry name" value="PROTEIN N-LYSINE METHYLTRANSFERASE METTL21D"/>
    <property type="match status" value="1"/>
</dbReference>
<dbReference type="InterPro" id="IPR029063">
    <property type="entry name" value="SAM-dependent_MTases_sf"/>
</dbReference>
<dbReference type="GO" id="GO:0032991">
    <property type="term" value="C:protein-containing complex"/>
    <property type="evidence" value="ECO:0007669"/>
    <property type="project" value="TreeGrafter"/>
</dbReference>
<organism evidence="1 2">
    <name type="scientific">Agrilus planipennis</name>
    <name type="common">Emerald ash borer</name>
    <name type="synonym">Agrilus marcopoli</name>
    <dbReference type="NCBI Taxonomy" id="224129"/>
    <lineage>
        <taxon>Eukaryota</taxon>
        <taxon>Metazoa</taxon>
        <taxon>Ecdysozoa</taxon>
        <taxon>Arthropoda</taxon>
        <taxon>Hexapoda</taxon>
        <taxon>Insecta</taxon>
        <taxon>Pterygota</taxon>
        <taxon>Neoptera</taxon>
        <taxon>Endopterygota</taxon>
        <taxon>Coleoptera</taxon>
        <taxon>Polyphaga</taxon>
        <taxon>Elateriformia</taxon>
        <taxon>Buprestoidea</taxon>
        <taxon>Buprestidae</taxon>
        <taxon>Agrilinae</taxon>
        <taxon>Agrilus</taxon>
    </lineage>
</organism>
<dbReference type="RefSeq" id="XP_025837676.1">
    <property type="nucleotide sequence ID" value="XM_025981891.1"/>
</dbReference>
<dbReference type="SUPFAM" id="SSF53335">
    <property type="entry name" value="S-adenosyl-L-methionine-dependent methyltransferases"/>
    <property type="match status" value="1"/>
</dbReference>
<dbReference type="AlphaFoldDB" id="A0A7F5RP02"/>
<dbReference type="KEGG" id="apln:112906856"/>
<gene>
    <name evidence="2" type="primary">LOC112906856</name>
</gene>
<dbReference type="Proteomes" id="UP000192223">
    <property type="component" value="Unplaced"/>
</dbReference>
<dbReference type="GeneID" id="112906856"/>
<proteinExistence type="predicted"/>
<dbReference type="Pfam" id="PF10294">
    <property type="entry name" value="Methyltransf_16"/>
    <property type="match status" value="1"/>
</dbReference>
<sequence>MHNLTFVRKLEIEFISETLMLHQKYEGDVGCVVWDAAIVLAKYLEETFKQRRFCFKDKNVVELGAGVGCAGLTAACFGANVLLTDLAEVIPLLQLNIKENEKVIAHHGGSVKASILRWGNKDPSINFIPDVVLLADCIYYKQSIDKLLETLDNITENDTRILMSQEMRESDVQKNCWEYFVKRASEKFSFNYVPLSVQNPEYRCPDIKLIELIKKEKTCY</sequence>
<evidence type="ECO:0000313" key="1">
    <source>
        <dbReference type="Proteomes" id="UP000192223"/>
    </source>
</evidence>
<dbReference type="Gene3D" id="3.40.50.150">
    <property type="entry name" value="Vaccinia Virus protein VP39"/>
    <property type="match status" value="1"/>
</dbReference>
<dbReference type="OrthoDB" id="413520at2759"/>
<dbReference type="PANTHER" id="PTHR14614">
    <property type="entry name" value="HEPATOCELLULAR CARCINOMA-ASSOCIATED ANTIGEN"/>
    <property type="match status" value="1"/>
</dbReference>
<name>A0A7F5RP02_AGRPL</name>
<keyword evidence="1" id="KW-1185">Reference proteome</keyword>
<reference evidence="2" key="1">
    <citation type="submission" date="2025-08" db="UniProtKB">
        <authorList>
            <consortium name="RefSeq"/>
        </authorList>
    </citation>
    <scope>IDENTIFICATION</scope>
    <source>
        <tissue evidence="2">Entire body</tissue>
    </source>
</reference>
<accession>A0A7F5RP02</accession>
<evidence type="ECO:0000313" key="2">
    <source>
        <dbReference type="RefSeq" id="XP_025837676.1"/>
    </source>
</evidence>
<protein>
    <submittedName>
        <fullName evidence="2">Protein-lysine methyltransferase METTL21D-like isoform X1</fullName>
    </submittedName>
</protein>
<dbReference type="InterPro" id="IPR019410">
    <property type="entry name" value="Methyltransf_16"/>
</dbReference>
<dbReference type="GO" id="GO:0005829">
    <property type="term" value="C:cytosol"/>
    <property type="evidence" value="ECO:0007669"/>
    <property type="project" value="TreeGrafter"/>
</dbReference>
<dbReference type="InParanoid" id="A0A7F5RP02"/>